<dbReference type="AlphaFoldDB" id="A0A645FLC0"/>
<accession>A0A645FLC0</accession>
<evidence type="ECO:0000313" key="1">
    <source>
        <dbReference type="EMBL" id="MPN15195.1"/>
    </source>
</evidence>
<protein>
    <submittedName>
        <fullName evidence="1">Uncharacterized protein</fullName>
    </submittedName>
</protein>
<proteinExistence type="predicted"/>
<name>A0A645FLC0_9ZZZZ</name>
<dbReference type="EMBL" id="VSSQ01061903">
    <property type="protein sequence ID" value="MPN15195.1"/>
    <property type="molecule type" value="Genomic_DNA"/>
</dbReference>
<sequence>MGWKKEGYNVDLKELQLEQLHAMQRELDSFVDLFENDKVVILDGRLTNEIITGNKAERPTNELYINIEYIKTPTVKRSE</sequence>
<organism evidence="1">
    <name type="scientific">bioreactor metagenome</name>
    <dbReference type="NCBI Taxonomy" id="1076179"/>
    <lineage>
        <taxon>unclassified sequences</taxon>
        <taxon>metagenomes</taxon>
        <taxon>ecological metagenomes</taxon>
    </lineage>
</organism>
<gene>
    <name evidence="1" type="ORF">SDC9_162524</name>
</gene>
<reference evidence="1" key="1">
    <citation type="submission" date="2019-08" db="EMBL/GenBank/DDBJ databases">
        <authorList>
            <person name="Kucharzyk K."/>
            <person name="Murdoch R.W."/>
            <person name="Higgins S."/>
            <person name="Loffler F."/>
        </authorList>
    </citation>
    <scope>NUCLEOTIDE SEQUENCE</scope>
</reference>
<comment type="caution">
    <text evidence="1">The sequence shown here is derived from an EMBL/GenBank/DDBJ whole genome shotgun (WGS) entry which is preliminary data.</text>
</comment>